<evidence type="ECO:0000313" key="3">
    <source>
        <dbReference type="Proteomes" id="UP000231279"/>
    </source>
</evidence>
<evidence type="ECO:0000313" key="2">
    <source>
        <dbReference type="EMBL" id="PIN05243.1"/>
    </source>
</evidence>
<comment type="caution">
    <text evidence="2">The sequence shown here is derived from an EMBL/GenBank/DDBJ whole genome shotgun (WGS) entry which is preliminary data.</text>
</comment>
<dbReference type="AlphaFoldDB" id="A0A2G9GIY0"/>
<gene>
    <name evidence="2" type="ORF">CDL12_22219</name>
</gene>
<sequence length="83" mass="9741">MKGHQKQYKSDQKPFDSIEANAKSLPNKKVNNANAINNRRIKEEILAKKWKRFEINWIYQREEISNNCFRSVGLRCVGFLSGL</sequence>
<proteinExistence type="predicted"/>
<accession>A0A2G9GIY0</accession>
<dbReference type="EMBL" id="NKXS01004839">
    <property type="protein sequence ID" value="PIN05243.1"/>
    <property type="molecule type" value="Genomic_DNA"/>
</dbReference>
<organism evidence="2 3">
    <name type="scientific">Handroanthus impetiginosus</name>
    <dbReference type="NCBI Taxonomy" id="429701"/>
    <lineage>
        <taxon>Eukaryota</taxon>
        <taxon>Viridiplantae</taxon>
        <taxon>Streptophyta</taxon>
        <taxon>Embryophyta</taxon>
        <taxon>Tracheophyta</taxon>
        <taxon>Spermatophyta</taxon>
        <taxon>Magnoliopsida</taxon>
        <taxon>eudicotyledons</taxon>
        <taxon>Gunneridae</taxon>
        <taxon>Pentapetalae</taxon>
        <taxon>asterids</taxon>
        <taxon>lamiids</taxon>
        <taxon>Lamiales</taxon>
        <taxon>Bignoniaceae</taxon>
        <taxon>Crescentiina</taxon>
        <taxon>Tabebuia alliance</taxon>
        <taxon>Handroanthus</taxon>
    </lineage>
</organism>
<feature type="region of interest" description="Disordered" evidence="1">
    <location>
        <begin position="1"/>
        <end position="24"/>
    </location>
</feature>
<name>A0A2G9GIY0_9LAMI</name>
<dbReference type="Proteomes" id="UP000231279">
    <property type="component" value="Unassembled WGS sequence"/>
</dbReference>
<protein>
    <submittedName>
        <fullName evidence="2">Uncharacterized protein</fullName>
    </submittedName>
</protein>
<keyword evidence="3" id="KW-1185">Reference proteome</keyword>
<evidence type="ECO:0000256" key="1">
    <source>
        <dbReference type="SAM" id="MobiDB-lite"/>
    </source>
</evidence>
<reference evidence="3" key="1">
    <citation type="journal article" date="2018" name="Gigascience">
        <title>Genome assembly of the Pink Ipe (Handroanthus impetiginosus, Bignoniaceae), a highly valued, ecologically keystone Neotropical timber forest tree.</title>
        <authorList>
            <person name="Silva-Junior O.B."/>
            <person name="Grattapaglia D."/>
            <person name="Novaes E."/>
            <person name="Collevatti R.G."/>
        </authorList>
    </citation>
    <scope>NUCLEOTIDE SEQUENCE [LARGE SCALE GENOMIC DNA]</scope>
    <source>
        <strain evidence="3">cv. UFG-1</strain>
    </source>
</reference>